<accession>A0A8S0STF1</accession>
<evidence type="ECO:0000313" key="1">
    <source>
        <dbReference type="EMBL" id="CAA2995893.1"/>
    </source>
</evidence>
<keyword evidence="2" id="KW-1185">Reference proteome</keyword>
<evidence type="ECO:0000313" key="2">
    <source>
        <dbReference type="Proteomes" id="UP000594638"/>
    </source>
</evidence>
<name>A0A8S0STF1_OLEEU</name>
<organism evidence="1 2">
    <name type="scientific">Olea europaea subsp. europaea</name>
    <dbReference type="NCBI Taxonomy" id="158383"/>
    <lineage>
        <taxon>Eukaryota</taxon>
        <taxon>Viridiplantae</taxon>
        <taxon>Streptophyta</taxon>
        <taxon>Embryophyta</taxon>
        <taxon>Tracheophyta</taxon>
        <taxon>Spermatophyta</taxon>
        <taxon>Magnoliopsida</taxon>
        <taxon>eudicotyledons</taxon>
        <taxon>Gunneridae</taxon>
        <taxon>Pentapetalae</taxon>
        <taxon>asterids</taxon>
        <taxon>lamiids</taxon>
        <taxon>Lamiales</taxon>
        <taxon>Oleaceae</taxon>
        <taxon>Oleeae</taxon>
        <taxon>Olea</taxon>
    </lineage>
</organism>
<dbReference type="AlphaFoldDB" id="A0A8S0STF1"/>
<gene>
    <name evidence="1" type="ORF">OLEA9_A037148</name>
</gene>
<dbReference type="Gramene" id="OE9A037148T1">
    <property type="protein sequence ID" value="OE9A037148C1"/>
    <property type="gene ID" value="OE9A037148"/>
</dbReference>
<sequence>MASRAPCTFNIGNQTSTIETLTGTNFKRWKEDIGIQLGLMDLDIVLRKDEFPKPTEQSSIDEKAKYEKWKRVNCLCLMIIKRSISHNLIGALPEIEKAKKFFDDIAEKYQVI</sequence>
<evidence type="ECO:0008006" key="3">
    <source>
        <dbReference type="Google" id="ProtNLM"/>
    </source>
</evidence>
<dbReference type="Proteomes" id="UP000594638">
    <property type="component" value="Unassembled WGS sequence"/>
</dbReference>
<dbReference type="EMBL" id="CACTIH010005511">
    <property type="protein sequence ID" value="CAA2995893.1"/>
    <property type="molecule type" value="Genomic_DNA"/>
</dbReference>
<comment type="caution">
    <text evidence="1">The sequence shown here is derived from an EMBL/GenBank/DDBJ whole genome shotgun (WGS) entry which is preliminary data.</text>
</comment>
<protein>
    <recommendedName>
        <fullName evidence="3">UBN2_3 domain-containing protein</fullName>
    </recommendedName>
</protein>
<proteinExistence type="predicted"/>
<dbReference type="OrthoDB" id="1633296at2759"/>
<reference evidence="1 2" key="1">
    <citation type="submission" date="2019-12" db="EMBL/GenBank/DDBJ databases">
        <authorList>
            <person name="Alioto T."/>
            <person name="Alioto T."/>
            <person name="Gomez Garrido J."/>
        </authorList>
    </citation>
    <scope>NUCLEOTIDE SEQUENCE [LARGE SCALE GENOMIC DNA]</scope>
</reference>